<evidence type="ECO:0000313" key="2">
    <source>
        <dbReference type="RefSeq" id="XP_075077240.1"/>
    </source>
</evidence>
<organism evidence="1 2">
    <name type="scientific">Nicotiana tabacum</name>
    <name type="common">Common tobacco</name>
    <dbReference type="NCBI Taxonomy" id="4097"/>
    <lineage>
        <taxon>Eukaryota</taxon>
        <taxon>Viridiplantae</taxon>
        <taxon>Streptophyta</taxon>
        <taxon>Embryophyta</taxon>
        <taxon>Tracheophyta</taxon>
        <taxon>Spermatophyta</taxon>
        <taxon>Magnoliopsida</taxon>
        <taxon>eudicotyledons</taxon>
        <taxon>Gunneridae</taxon>
        <taxon>Pentapetalae</taxon>
        <taxon>asterids</taxon>
        <taxon>lamiids</taxon>
        <taxon>Solanales</taxon>
        <taxon>Solanaceae</taxon>
        <taxon>Nicotianoideae</taxon>
        <taxon>Nicotianeae</taxon>
        <taxon>Nicotiana</taxon>
    </lineage>
</organism>
<keyword evidence="1" id="KW-1185">Reference proteome</keyword>
<reference evidence="2" key="2">
    <citation type="submission" date="2025-08" db="UniProtKB">
        <authorList>
            <consortium name="RefSeq"/>
        </authorList>
    </citation>
    <scope>IDENTIFICATION</scope>
    <source>
        <tissue evidence="2">Leaf</tissue>
    </source>
</reference>
<protein>
    <submittedName>
        <fullName evidence="2">Uncharacterized protein LOC142163980</fullName>
    </submittedName>
</protein>
<proteinExistence type="predicted"/>
<accession>A0AC58RWW7</accession>
<evidence type="ECO:0000313" key="1">
    <source>
        <dbReference type="Proteomes" id="UP000790787"/>
    </source>
</evidence>
<name>A0AC58RWW7_TOBAC</name>
<gene>
    <name evidence="2" type="primary">LOC142163980</name>
</gene>
<reference evidence="1" key="1">
    <citation type="journal article" date="2014" name="Nat. Commun.">
        <title>The tobacco genome sequence and its comparison with those of tomato and potato.</title>
        <authorList>
            <person name="Sierro N."/>
            <person name="Battey J.N."/>
            <person name="Ouadi S."/>
            <person name="Bakaher N."/>
            <person name="Bovet L."/>
            <person name="Willig A."/>
            <person name="Goepfert S."/>
            <person name="Peitsch M.C."/>
            <person name="Ivanov N.V."/>
        </authorList>
    </citation>
    <scope>NUCLEOTIDE SEQUENCE [LARGE SCALE GENOMIC DNA]</scope>
</reference>
<dbReference type="Proteomes" id="UP000790787">
    <property type="component" value="Chromosome 9"/>
</dbReference>
<sequence length="225" mass="25858">MANADLDHNHALYLHPSDTTGALIVSVQLTESDNYSIWSCVMRIQLLGKNKLGLIDGTLKREDVEEDLGHQWDRCNTIIMGWIISSVSKELMTGVVYAKNACRVWEDLKERFDKVNASRIYQLHKEITTLHQGSNSVSIYFTKLKELWDEYEKVDAVLMGLNENYEQARSQILMTNPTPNVSKAYAMIIERESQRDVSNVSMMKGGFRSHNLHDCKRRKFSRAKS</sequence>
<dbReference type="RefSeq" id="XP_075077240.1">
    <property type="nucleotide sequence ID" value="XM_075221139.1"/>
</dbReference>